<dbReference type="Proteomes" id="UP001597541">
    <property type="component" value="Unassembled WGS sequence"/>
</dbReference>
<evidence type="ECO:0000313" key="1">
    <source>
        <dbReference type="EMBL" id="MFD2614893.1"/>
    </source>
</evidence>
<gene>
    <name evidence="1" type="ORF">ACFSUF_20980</name>
</gene>
<dbReference type="PANTHER" id="PTHR12083:SF9">
    <property type="entry name" value="BIFUNCTIONAL POLYNUCLEOTIDE PHOSPHATASE_KINASE"/>
    <property type="match status" value="1"/>
</dbReference>
<dbReference type="InterPro" id="IPR027417">
    <property type="entry name" value="P-loop_NTPase"/>
</dbReference>
<dbReference type="Gene3D" id="3.40.50.300">
    <property type="entry name" value="P-loop containing nucleotide triphosphate hydrolases"/>
    <property type="match status" value="1"/>
</dbReference>
<keyword evidence="2" id="KW-1185">Reference proteome</keyword>
<dbReference type="EMBL" id="JBHUME010000014">
    <property type="protein sequence ID" value="MFD2614893.1"/>
    <property type="molecule type" value="Genomic_DNA"/>
</dbReference>
<sequence length="146" mass="16864">MECVLFIGIPASGKSTFYKERFFHTHVRINLDLLRTRHRESIFLAAAFMGKQPFVVDNTNPTPEDRRRYIEQAAEQGFRVVGYYFIPDAEESLVRNAGRSGKARVPEIAVRSILKKLQEPQYGEGFHQLYRVTSAEGQFFVEEIPH</sequence>
<dbReference type="Pfam" id="PF13671">
    <property type="entry name" value="AAA_33"/>
    <property type="match status" value="1"/>
</dbReference>
<accession>A0ABW5PJS2</accession>
<proteinExistence type="predicted"/>
<dbReference type="SUPFAM" id="SSF52540">
    <property type="entry name" value="P-loop containing nucleoside triphosphate hydrolases"/>
    <property type="match status" value="1"/>
</dbReference>
<reference evidence="2" key="1">
    <citation type="journal article" date="2019" name="Int. J. Syst. Evol. Microbiol.">
        <title>The Global Catalogue of Microorganisms (GCM) 10K type strain sequencing project: providing services to taxonomists for standard genome sequencing and annotation.</title>
        <authorList>
            <consortium name="The Broad Institute Genomics Platform"/>
            <consortium name="The Broad Institute Genome Sequencing Center for Infectious Disease"/>
            <person name="Wu L."/>
            <person name="Ma J."/>
        </authorList>
    </citation>
    <scope>NUCLEOTIDE SEQUENCE [LARGE SCALE GENOMIC DNA]</scope>
    <source>
        <strain evidence="2">KCTC 3950</strain>
    </source>
</reference>
<dbReference type="PIRSF" id="PIRSF037081">
    <property type="entry name" value="P-loop_All4644_prd"/>
    <property type="match status" value="1"/>
</dbReference>
<organism evidence="1 2">
    <name type="scientific">Paenibacillus gansuensis</name>
    <dbReference type="NCBI Taxonomy" id="306542"/>
    <lineage>
        <taxon>Bacteria</taxon>
        <taxon>Bacillati</taxon>
        <taxon>Bacillota</taxon>
        <taxon>Bacilli</taxon>
        <taxon>Bacillales</taxon>
        <taxon>Paenibacillaceae</taxon>
        <taxon>Paenibacillus</taxon>
    </lineage>
</organism>
<comment type="caution">
    <text evidence="1">The sequence shown here is derived from an EMBL/GenBank/DDBJ whole genome shotgun (WGS) entry which is preliminary data.</text>
</comment>
<dbReference type="RefSeq" id="WP_377606242.1">
    <property type="nucleotide sequence ID" value="NZ_JBHUME010000014.1"/>
</dbReference>
<dbReference type="PANTHER" id="PTHR12083">
    <property type="entry name" value="BIFUNCTIONAL POLYNUCLEOTIDE PHOSPHATASE/KINASE"/>
    <property type="match status" value="1"/>
</dbReference>
<name>A0ABW5PJS2_9BACL</name>
<dbReference type="InterPro" id="IPR017101">
    <property type="entry name" value="P-loop_ATP/GTP-bd_All4644_prd"/>
</dbReference>
<evidence type="ECO:0000313" key="2">
    <source>
        <dbReference type="Proteomes" id="UP001597541"/>
    </source>
</evidence>
<protein>
    <submittedName>
        <fullName evidence="1">AAA family ATPase</fullName>
    </submittedName>
</protein>